<proteinExistence type="predicted"/>
<sequence length="241" mass="27241">MKRPVNWCILFVCLFGSRVSNGQRLTISADGYQRWEIIQSQVDVPGPLKIDPNNLRFTYGLSVSYESGRNGVEAGVMAYPYRIDLRFKNFFSGQTGPSNIALFTLLYRRRLLVTKKHKLALYALAGVGVGHYRNDKIQYGMGTVSVNGTVVYSDHFDEYSTYDRPVVLLPVTQFELEKSLSPRLFIRARATYVFPNFAGFARPLEEATYSYTYQQQNGRGTLTDYGNGSMVGLSLGYQITL</sequence>
<dbReference type="RefSeq" id="WP_169551434.1">
    <property type="nucleotide sequence ID" value="NZ_CP051677.1"/>
</dbReference>
<evidence type="ECO:0000313" key="1">
    <source>
        <dbReference type="EMBL" id="QJD79470.1"/>
    </source>
</evidence>
<gene>
    <name evidence="1" type="ORF">HH216_14435</name>
</gene>
<accession>A0A7L5DV87</accession>
<keyword evidence="2" id="KW-1185">Reference proteome</keyword>
<protein>
    <recommendedName>
        <fullName evidence="3">Outer membrane protein beta-barrel domain-containing protein</fullName>
    </recommendedName>
</protein>
<dbReference type="Proteomes" id="UP000501128">
    <property type="component" value="Chromosome"/>
</dbReference>
<reference evidence="1 2" key="1">
    <citation type="submission" date="2020-04" db="EMBL/GenBank/DDBJ databases">
        <title>Genome sequencing of novel species.</title>
        <authorList>
            <person name="Heo J."/>
            <person name="Kim S.-J."/>
            <person name="Kim J.-S."/>
            <person name="Hong S.-B."/>
            <person name="Kwon S.-W."/>
        </authorList>
    </citation>
    <scope>NUCLEOTIDE SEQUENCE [LARGE SCALE GENOMIC DNA]</scope>
    <source>
        <strain evidence="1 2">CJU-R4</strain>
    </source>
</reference>
<evidence type="ECO:0000313" key="2">
    <source>
        <dbReference type="Proteomes" id="UP000501128"/>
    </source>
</evidence>
<organism evidence="1 2">
    <name type="scientific">Spirosoma rhododendri</name>
    <dbReference type="NCBI Taxonomy" id="2728024"/>
    <lineage>
        <taxon>Bacteria</taxon>
        <taxon>Pseudomonadati</taxon>
        <taxon>Bacteroidota</taxon>
        <taxon>Cytophagia</taxon>
        <taxon>Cytophagales</taxon>
        <taxon>Cytophagaceae</taxon>
        <taxon>Spirosoma</taxon>
    </lineage>
</organism>
<dbReference type="AlphaFoldDB" id="A0A7L5DV87"/>
<name>A0A7L5DV87_9BACT</name>
<dbReference type="KEGG" id="srho:HH216_14435"/>
<evidence type="ECO:0008006" key="3">
    <source>
        <dbReference type="Google" id="ProtNLM"/>
    </source>
</evidence>
<dbReference type="InterPro" id="IPR011250">
    <property type="entry name" value="OMP/PagP_B-barrel"/>
</dbReference>
<dbReference type="SUPFAM" id="SSF56925">
    <property type="entry name" value="OMPA-like"/>
    <property type="match status" value="1"/>
</dbReference>
<dbReference type="EMBL" id="CP051677">
    <property type="protein sequence ID" value="QJD79470.1"/>
    <property type="molecule type" value="Genomic_DNA"/>
</dbReference>